<dbReference type="InParanoid" id="A0A066WGF1"/>
<proteinExistence type="predicted"/>
<dbReference type="HOGENOM" id="CLU_1687945_0_0_1"/>
<dbReference type="AlphaFoldDB" id="A0A066WGF1"/>
<reference evidence="2 3" key="1">
    <citation type="submission" date="2014-05" db="EMBL/GenBank/DDBJ databases">
        <title>Draft genome sequence of a rare smut relative, Tilletiaria anomala UBC 951.</title>
        <authorList>
            <consortium name="DOE Joint Genome Institute"/>
            <person name="Toome M."/>
            <person name="Kuo A."/>
            <person name="Henrissat B."/>
            <person name="Lipzen A."/>
            <person name="Tritt A."/>
            <person name="Yoshinaga Y."/>
            <person name="Zane M."/>
            <person name="Barry K."/>
            <person name="Grigoriev I.V."/>
            <person name="Spatafora J.W."/>
            <person name="Aimea M.C."/>
        </authorList>
    </citation>
    <scope>NUCLEOTIDE SEQUENCE [LARGE SCALE GENOMIC DNA]</scope>
    <source>
        <strain evidence="2 3">UBC 951</strain>
    </source>
</reference>
<sequence>MRRSEELIIRGQSREPQGGRVNEKTHSCSMLRRARKEPTDGYSAHIRLAPMCRSAHHRIWCMGREPKETTRGFADCRNIHRMSVCLNALGCVGVGGGVRLGTMMEGCQVEIMRTHPARSLSTPHPSLPSSRFKASLQRVWWTVVIFDLDPHCQGEQ</sequence>
<evidence type="ECO:0000256" key="1">
    <source>
        <dbReference type="SAM" id="MobiDB-lite"/>
    </source>
</evidence>
<dbReference type="Proteomes" id="UP000027361">
    <property type="component" value="Unassembled WGS sequence"/>
</dbReference>
<dbReference type="GeneID" id="25261329"/>
<comment type="caution">
    <text evidence="2">The sequence shown here is derived from an EMBL/GenBank/DDBJ whole genome shotgun (WGS) entry which is preliminary data.</text>
</comment>
<keyword evidence="3" id="KW-1185">Reference proteome</keyword>
<protein>
    <submittedName>
        <fullName evidence="2">Uncharacterized protein</fullName>
    </submittedName>
</protein>
<evidence type="ECO:0000313" key="3">
    <source>
        <dbReference type="Proteomes" id="UP000027361"/>
    </source>
</evidence>
<accession>A0A066WGF1</accession>
<dbReference type="EMBL" id="JMSN01000004">
    <property type="protein sequence ID" value="KDN53067.1"/>
    <property type="molecule type" value="Genomic_DNA"/>
</dbReference>
<gene>
    <name evidence="2" type="ORF">K437DRAFT_115339</name>
</gene>
<name>A0A066WGF1_TILAU</name>
<evidence type="ECO:0000313" key="2">
    <source>
        <dbReference type="EMBL" id="KDN53067.1"/>
    </source>
</evidence>
<feature type="region of interest" description="Disordered" evidence="1">
    <location>
        <begin position="1"/>
        <end position="25"/>
    </location>
</feature>
<organism evidence="2 3">
    <name type="scientific">Tilletiaria anomala (strain ATCC 24038 / CBS 436.72 / UBC 951)</name>
    <dbReference type="NCBI Taxonomy" id="1037660"/>
    <lineage>
        <taxon>Eukaryota</taxon>
        <taxon>Fungi</taxon>
        <taxon>Dikarya</taxon>
        <taxon>Basidiomycota</taxon>
        <taxon>Ustilaginomycotina</taxon>
        <taxon>Exobasidiomycetes</taxon>
        <taxon>Georgefischeriales</taxon>
        <taxon>Tilletiariaceae</taxon>
        <taxon>Tilletiaria</taxon>
    </lineage>
</organism>
<dbReference type="RefSeq" id="XP_013245906.1">
    <property type="nucleotide sequence ID" value="XM_013390452.1"/>
</dbReference>